<organism evidence="1 2">
    <name type="scientific">Massilia aerilata</name>
    <dbReference type="NCBI Taxonomy" id="453817"/>
    <lineage>
        <taxon>Bacteria</taxon>
        <taxon>Pseudomonadati</taxon>
        <taxon>Pseudomonadota</taxon>
        <taxon>Betaproteobacteria</taxon>
        <taxon>Burkholderiales</taxon>
        <taxon>Oxalobacteraceae</taxon>
        <taxon>Telluria group</taxon>
        <taxon>Massilia</taxon>
    </lineage>
</organism>
<reference evidence="2" key="1">
    <citation type="journal article" date="2019" name="Int. J. Syst. Evol. Microbiol.">
        <title>The Global Catalogue of Microorganisms (GCM) 10K type strain sequencing project: providing services to taxonomists for standard genome sequencing and annotation.</title>
        <authorList>
            <consortium name="The Broad Institute Genomics Platform"/>
            <consortium name="The Broad Institute Genome Sequencing Center for Infectious Disease"/>
            <person name="Wu L."/>
            <person name="Ma J."/>
        </authorList>
    </citation>
    <scope>NUCLEOTIDE SEQUENCE [LARGE SCALE GENOMIC DNA]</scope>
    <source>
        <strain evidence="2">CGMCC 4.5798</strain>
    </source>
</reference>
<comment type="caution">
    <text evidence="1">The sequence shown here is derived from an EMBL/GenBank/DDBJ whole genome shotgun (WGS) entry which is preliminary data.</text>
</comment>
<proteinExistence type="predicted"/>
<accession>A0ABW0S3J0</accession>
<keyword evidence="2" id="KW-1185">Reference proteome</keyword>
<gene>
    <name evidence="1" type="ORF">ACFPO9_17450</name>
</gene>
<dbReference type="RefSeq" id="WP_379772698.1">
    <property type="nucleotide sequence ID" value="NZ_JBHSMZ010000014.1"/>
</dbReference>
<sequence length="86" mass="9775">MKINVDDIQGLLDIYRSALENKIPVAPGLRDHFVQNRKRLLDGFKKMASAQSMILQSMAPENETEAAQLEEAKRIVDEFGEWVKTS</sequence>
<evidence type="ECO:0000313" key="2">
    <source>
        <dbReference type="Proteomes" id="UP001596086"/>
    </source>
</evidence>
<dbReference type="EMBL" id="JBHSMZ010000014">
    <property type="protein sequence ID" value="MFC5550305.1"/>
    <property type="molecule type" value="Genomic_DNA"/>
</dbReference>
<protein>
    <submittedName>
        <fullName evidence="1">Uncharacterized protein</fullName>
    </submittedName>
</protein>
<dbReference type="Proteomes" id="UP001596086">
    <property type="component" value="Unassembled WGS sequence"/>
</dbReference>
<name>A0ABW0S3J0_9BURK</name>
<evidence type="ECO:0000313" key="1">
    <source>
        <dbReference type="EMBL" id="MFC5550305.1"/>
    </source>
</evidence>